<evidence type="ECO:0000313" key="1">
    <source>
        <dbReference type="EMBL" id="GAF97528.1"/>
    </source>
</evidence>
<reference evidence="1" key="1">
    <citation type="journal article" date="2014" name="Front. Microbiol.">
        <title>High frequency of phylogenetically diverse reductive dehalogenase-homologous genes in deep subseafloor sedimentary metagenomes.</title>
        <authorList>
            <person name="Kawai M."/>
            <person name="Futagami T."/>
            <person name="Toyoda A."/>
            <person name="Takaki Y."/>
            <person name="Nishi S."/>
            <person name="Hori S."/>
            <person name="Arai W."/>
            <person name="Tsubouchi T."/>
            <person name="Morono Y."/>
            <person name="Uchiyama I."/>
            <person name="Ito T."/>
            <person name="Fujiyama A."/>
            <person name="Inagaki F."/>
            <person name="Takami H."/>
        </authorList>
    </citation>
    <scope>NUCLEOTIDE SEQUENCE</scope>
    <source>
        <strain evidence="1">Expedition CK06-06</strain>
    </source>
</reference>
<proteinExistence type="predicted"/>
<comment type="caution">
    <text evidence="1">The sequence shown here is derived from an EMBL/GenBank/DDBJ whole genome shotgun (WGS) entry which is preliminary data.</text>
</comment>
<accession>X0TVD1</accession>
<name>X0TVD1_9ZZZZ</name>
<organism evidence="1">
    <name type="scientific">marine sediment metagenome</name>
    <dbReference type="NCBI Taxonomy" id="412755"/>
    <lineage>
        <taxon>unclassified sequences</taxon>
        <taxon>metagenomes</taxon>
        <taxon>ecological metagenomes</taxon>
    </lineage>
</organism>
<dbReference type="AlphaFoldDB" id="X0TVD1"/>
<feature type="non-terminal residue" evidence="1">
    <location>
        <position position="1"/>
    </location>
</feature>
<sequence length="32" mass="3553">IGIPPAETVAISIFCSNDEFTAKELFEIRDIL</sequence>
<protein>
    <submittedName>
        <fullName evidence="1">Uncharacterized protein</fullName>
    </submittedName>
</protein>
<dbReference type="EMBL" id="BARS01010806">
    <property type="protein sequence ID" value="GAF97528.1"/>
    <property type="molecule type" value="Genomic_DNA"/>
</dbReference>
<gene>
    <name evidence="1" type="ORF">S01H1_19892</name>
</gene>